<gene>
    <name evidence="1" type="ORF">NBRC111894_3955</name>
</gene>
<evidence type="ECO:0000313" key="2">
    <source>
        <dbReference type="Proteomes" id="UP000319716"/>
    </source>
</evidence>
<accession>A0A4Y1ZHG6</accession>
<dbReference type="EMBL" id="BEXB01000048">
    <property type="protein sequence ID" value="GAY78401.1"/>
    <property type="molecule type" value="Genomic_DNA"/>
</dbReference>
<organism evidence="1 2">
    <name type="scientific">Sporolactobacillus inulinus</name>
    <dbReference type="NCBI Taxonomy" id="2078"/>
    <lineage>
        <taxon>Bacteria</taxon>
        <taxon>Bacillati</taxon>
        <taxon>Bacillota</taxon>
        <taxon>Bacilli</taxon>
        <taxon>Bacillales</taxon>
        <taxon>Sporolactobacillaceae</taxon>
        <taxon>Sporolactobacillus</taxon>
    </lineage>
</organism>
<reference evidence="1 2" key="1">
    <citation type="submission" date="2017-11" db="EMBL/GenBank/DDBJ databases">
        <title>Draft Genome Sequence of Sporolactobacillus inulinus NBRC 111894 Isolated from Koso, a Japanese Sugar-Vegetable Fermented Beverage.</title>
        <authorList>
            <person name="Chiou T.Y."/>
            <person name="Oshima K."/>
            <person name="Suda W."/>
            <person name="Hattori M."/>
            <person name="Takahashi T."/>
        </authorList>
    </citation>
    <scope>NUCLEOTIDE SEQUENCE [LARGE SCALE GENOMIC DNA]</scope>
    <source>
        <strain evidence="1 2">NBRC111894</strain>
    </source>
</reference>
<comment type="caution">
    <text evidence="1">The sequence shown here is derived from an EMBL/GenBank/DDBJ whole genome shotgun (WGS) entry which is preliminary data.</text>
</comment>
<dbReference type="AlphaFoldDB" id="A0A4Y1ZHG6"/>
<evidence type="ECO:0000313" key="1">
    <source>
        <dbReference type="EMBL" id="GAY78401.1"/>
    </source>
</evidence>
<dbReference type="Proteomes" id="UP000319716">
    <property type="component" value="Unassembled WGS sequence"/>
</dbReference>
<sequence length="39" mass="4237">MCPRGTTLIHQRLASLISASTERLLDTRALLTGFHPSTA</sequence>
<proteinExistence type="predicted"/>
<protein>
    <submittedName>
        <fullName evidence="1">Uncharacterized protein</fullName>
    </submittedName>
</protein>
<name>A0A4Y1ZHG6_9BACL</name>